<name>A0ACB8V7W5_9EURO</name>
<protein>
    <submittedName>
        <fullName evidence="1">Uncharacterized protein</fullName>
    </submittedName>
</protein>
<comment type="caution">
    <text evidence="1">The sequence shown here is derived from an EMBL/GenBank/DDBJ whole genome shotgun (WGS) entry which is preliminary data.</text>
</comment>
<reference evidence="1" key="1">
    <citation type="journal article" date="2022" name="bioRxiv">
        <title>Population genetic analysis of Ophidiomyces ophidiicola, the causative agent of snake fungal disease, indicates recent introductions to the USA.</title>
        <authorList>
            <person name="Ladner J.T."/>
            <person name="Palmer J.M."/>
            <person name="Ettinger C.L."/>
            <person name="Stajich J.E."/>
            <person name="Farrell T.M."/>
            <person name="Glorioso B.M."/>
            <person name="Lawson B."/>
            <person name="Price S.J."/>
            <person name="Stengle A.G."/>
            <person name="Grear D.A."/>
            <person name="Lorch J.M."/>
        </authorList>
    </citation>
    <scope>NUCLEOTIDE SEQUENCE</scope>
    <source>
        <strain evidence="1">NWHC 24266-5</strain>
    </source>
</reference>
<evidence type="ECO:0000313" key="1">
    <source>
        <dbReference type="EMBL" id="KAI2392717.1"/>
    </source>
</evidence>
<organism evidence="1">
    <name type="scientific">Ophidiomyces ophidiicola</name>
    <dbReference type="NCBI Taxonomy" id="1387563"/>
    <lineage>
        <taxon>Eukaryota</taxon>
        <taxon>Fungi</taxon>
        <taxon>Dikarya</taxon>
        <taxon>Ascomycota</taxon>
        <taxon>Pezizomycotina</taxon>
        <taxon>Eurotiomycetes</taxon>
        <taxon>Eurotiomycetidae</taxon>
        <taxon>Onygenales</taxon>
        <taxon>Onygenaceae</taxon>
        <taxon>Ophidiomyces</taxon>
    </lineage>
</organism>
<dbReference type="EMBL" id="JALBCA010000005">
    <property type="protein sequence ID" value="KAI2392717.1"/>
    <property type="molecule type" value="Genomic_DNA"/>
</dbReference>
<accession>A0ACB8V7W5</accession>
<proteinExistence type="predicted"/>
<gene>
    <name evidence="1" type="ORF">LOY88_000513</name>
</gene>
<sequence>MPTDTSRIIGGTYAKPGDITHIVGMQYNDTQGCGASLLSEKVAITAAHCIVESKITVRAGSVYIFSGGTRVSVESFKIHPEYDNDTLVADLALLYLKDPIPEQPGLVSYIKLPKQGSDPKGNTKLIVAGWGKIADNNNTDSAFLKYTTVPVVDRKTCRKLYSINHDDAKIFDDMICAFKDGEGSCNGDSGGPLFDRVANELIGIVSWGRECSKNGIGGIYVRVGTYVDWIKQNSKPPKISF</sequence>